<keyword evidence="4 8" id="KW-0690">Ribosome biogenesis</keyword>
<evidence type="ECO:0000256" key="4">
    <source>
        <dbReference type="ARBA" id="ARBA00022517"/>
    </source>
</evidence>
<protein>
    <recommendedName>
        <fullName evidence="8">rRNA-processing protein</fullName>
    </recommendedName>
</protein>
<evidence type="ECO:0000256" key="6">
    <source>
        <dbReference type="ARBA" id="ARBA00023054"/>
    </source>
</evidence>
<evidence type="ECO:0000256" key="9">
    <source>
        <dbReference type="SAM" id="MobiDB-lite"/>
    </source>
</evidence>
<dbReference type="GO" id="GO:0005730">
    <property type="term" value="C:nucleolus"/>
    <property type="evidence" value="ECO:0007669"/>
    <property type="project" value="UniProtKB-SubCell"/>
</dbReference>
<organism evidence="10 11">
    <name type="scientific">Didymella rabiei</name>
    <name type="common">Chickpea ascochyta blight fungus</name>
    <name type="synonym">Mycosphaerella rabiei</name>
    <dbReference type="NCBI Taxonomy" id="5454"/>
    <lineage>
        <taxon>Eukaryota</taxon>
        <taxon>Fungi</taxon>
        <taxon>Dikarya</taxon>
        <taxon>Ascomycota</taxon>
        <taxon>Pezizomycotina</taxon>
        <taxon>Dothideomycetes</taxon>
        <taxon>Pleosporomycetidae</taxon>
        <taxon>Pleosporales</taxon>
        <taxon>Pleosporineae</taxon>
        <taxon>Didymellaceae</taxon>
        <taxon>Ascochyta</taxon>
    </lineage>
</organism>
<dbReference type="GO" id="GO:0006364">
    <property type="term" value="P:rRNA processing"/>
    <property type="evidence" value="ECO:0007669"/>
    <property type="project" value="UniProtKB-UniRule"/>
</dbReference>
<evidence type="ECO:0000256" key="1">
    <source>
        <dbReference type="ARBA" id="ARBA00004090"/>
    </source>
</evidence>
<evidence type="ECO:0000256" key="3">
    <source>
        <dbReference type="ARBA" id="ARBA00007869"/>
    </source>
</evidence>
<dbReference type="Proteomes" id="UP000076837">
    <property type="component" value="Unassembled WGS sequence"/>
</dbReference>
<evidence type="ECO:0000256" key="5">
    <source>
        <dbReference type="ARBA" id="ARBA00022552"/>
    </source>
</evidence>
<accession>A0A163HYS6</accession>
<comment type="similarity">
    <text evidence="3 8">Belongs to the CGR1 family.</text>
</comment>
<feature type="compositionally biased region" description="Basic residues" evidence="9">
    <location>
        <begin position="100"/>
        <end position="112"/>
    </location>
</feature>
<comment type="subcellular location">
    <subcellularLocation>
        <location evidence="2 8">Nucleus</location>
        <location evidence="2 8">Nucleolus</location>
    </subcellularLocation>
</comment>
<name>A0A163HYS6_DIDRA</name>
<gene>
    <name evidence="10" type="ORF">ST47_g3306</name>
</gene>
<evidence type="ECO:0000256" key="8">
    <source>
        <dbReference type="RuleBase" id="RU363084"/>
    </source>
</evidence>
<evidence type="ECO:0000313" key="11">
    <source>
        <dbReference type="Proteomes" id="UP000076837"/>
    </source>
</evidence>
<feature type="compositionally biased region" description="Basic and acidic residues" evidence="9">
    <location>
        <begin position="44"/>
        <end position="99"/>
    </location>
</feature>
<comment type="caution">
    <text evidence="10">The sequence shown here is derived from an EMBL/GenBank/DDBJ whole genome shotgun (WGS) entry which is preliminary data.</text>
</comment>
<feature type="compositionally biased region" description="Polar residues" evidence="9">
    <location>
        <begin position="1"/>
        <end position="10"/>
    </location>
</feature>
<keyword evidence="11" id="KW-1185">Reference proteome</keyword>
<dbReference type="STRING" id="5454.A0A163HYS6"/>
<dbReference type="OrthoDB" id="3942380at2759"/>
<evidence type="ECO:0000313" key="10">
    <source>
        <dbReference type="EMBL" id="KZM25532.1"/>
    </source>
</evidence>
<dbReference type="Pfam" id="PF03879">
    <property type="entry name" value="Cgr1"/>
    <property type="match status" value="1"/>
</dbReference>
<dbReference type="EMBL" id="JYNV01000124">
    <property type="protein sequence ID" value="KZM25532.1"/>
    <property type="molecule type" value="Genomic_DNA"/>
</dbReference>
<sequence length="119" mass="13907">MSESVATETSAAPVPASVKGMRKNGKQWRDNKSAFRPRANQTPFEKRTAERKALAAVKAKEKELKDEKAAAKQQQVDRIREKRAAKEEKERFQKMEEKMHKKRVERLKRREKRNAMLKS</sequence>
<keyword evidence="7 8" id="KW-0539">Nucleus</keyword>
<evidence type="ECO:0000256" key="2">
    <source>
        <dbReference type="ARBA" id="ARBA00004604"/>
    </source>
</evidence>
<dbReference type="InterPro" id="IPR005579">
    <property type="entry name" value="Cgr1-like"/>
</dbReference>
<evidence type="ECO:0000256" key="7">
    <source>
        <dbReference type="ARBA" id="ARBA00023242"/>
    </source>
</evidence>
<dbReference type="AlphaFoldDB" id="A0A163HYS6"/>
<feature type="region of interest" description="Disordered" evidence="9">
    <location>
        <begin position="1"/>
        <end position="119"/>
    </location>
</feature>
<reference evidence="10 11" key="1">
    <citation type="journal article" date="2016" name="Sci. Rep.">
        <title>Draft genome sequencing and secretome analysis of fungal phytopathogen Ascochyta rabiei provides insight into the necrotrophic effector repertoire.</title>
        <authorList>
            <person name="Verma S."/>
            <person name="Gazara R.K."/>
            <person name="Nizam S."/>
            <person name="Parween S."/>
            <person name="Chattopadhyay D."/>
            <person name="Verma P.K."/>
        </authorList>
    </citation>
    <scope>NUCLEOTIDE SEQUENCE [LARGE SCALE GENOMIC DNA]</scope>
    <source>
        <strain evidence="10 11">ArDII</strain>
    </source>
</reference>
<comment type="function">
    <text evidence="1 8">Involved in nucleolar integrity and required for processing of the pre-rRNA for the 60S ribosome subunit.</text>
</comment>
<keyword evidence="5 8" id="KW-0698">rRNA processing</keyword>
<proteinExistence type="inferred from homology"/>
<keyword evidence="6" id="KW-0175">Coiled coil</keyword>